<feature type="domain" description="RSE1/DDB1/CPSF1 first beta-propeller" evidence="1">
    <location>
        <begin position="57"/>
        <end position="461"/>
    </location>
</feature>
<dbReference type="InterPro" id="IPR058543">
    <property type="entry name" value="Beta-prop_RSE1/DDB1/CPSF1_2nd"/>
</dbReference>
<dbReference type="Gene3D" id="2.130.10.10">
    <property type="entry name" value="YVTN repeat-like/Quinoprotein amine dehydrogenase"/>
    <property type="match status" value="2"/>
</dbReference>
<keyword evidence="4" id="KW-1185">Reference proteome</keyword>
<evidence type="ECO:0000313" key="4">
    <source>
        <dbReference type="Proteomes" id="UP000078237"/>
    </source>
</evidence>
<name>A0A175WED7_9PEZI</name>
<dbReference type="STRING" id="100816.A0A175WED7"/>
<dbReference type="SUPFAM" id="SSF50998">
    <property type="entry name" value="Quinoprotein alcohol dehydrogenase-like"/>
    <property type="match status" value="1"/>
</dbReference>
<dbReference type="Pfam" id="PF23726">
    <property type="entry name" value="Beta-prop_RSE1_2nd"/>
    <property type="match status" value="1"/>
</dbReference>
<evidence type="ECO:0000259" key="2">
    <source>
        <dbReference type="Pfam" id="PF23726"/>
    </source>
</evidence>
<evidence type="ECO:0000313" key="3">
    <source>
        <dbReference type="EMBL" id="KXX82127.1"/>
    </source>
</evidence>
<dbReference type="PANTHER" id="PTHR10644">
    <property type="entry name" value="DNA REPAIR/RNA PROCESSING CPSF FAMILY"/>
    <property type="match status" value="1"/>
</dbReference>
<dbReference type="VEuPathDB" id="FungiDB:MMYC01_200973"/>
<dbReference type="InterPro" id="IPR015943">
    <property type="entry name" value="WD40/YVTN_repeat-like_dom_sf"/>
</dbReference>
<dbReference type="SUPFAM" id="SSF50978">
    <property type="entry name" value="WD40 repeat-like"/>
    <property type="match status" value="1"/>
</dbReference>
<protein>
    <submittedName>
        <fullName evidence="3">Uncharacterized protein</fullName>
    </submittedName>
</protein>
<evidence type="ECO:0000259" key="1">
    <source>
        <dbReference type="Pfam" id="PF10433"/>
    </source>
</evidence>
<dbReference type="OrthoDB" id="20774at2759"/>
<reference evidence="3 4" key="1">
    <citation type="journal article" date="2016" name="Genome Announc.">
        <title>Genome Sequence of Madurella mycetomatis mm55, Isolated from a Human Mycetoma Case in Sudan.</title>
        <authorList>
            <person name="Smit S."/>
            <person name="Derks M.F."/>
            <person name="Bervoets S."/>
            <person name="Fahal A."/>
            <person name="van Leeuwen W."/>
            <person name="van Belkum A."/>
            <person name="van de Sande W.W."/>
        </authorList>
    </citation>
    <scope>NUCLEOTIDE SEQUENCE [LARGE SCALE GENOMIC DNA]</scope>
    <source>
        <strain evidence="4">mm55</strain>
    </source>
</reference>
<dbReference type="InterPro" id="IPR018846">
    <property type="entry name" value="Beta-prop_RSE1/DDB1/CPSF1_1st"/>
</dbReference>
<comment type="caution">
    <text evidence="3">The sequence shown here is derived from an EMBL/GenBank/DDBJ whole genome shotgun (WGS) entry which is preliminary data.</text>
</comment>
<dbReference type="InterPro" id="IPR050358">
    <property type="entry name" value="RSE1/DDB1/CFT1"/>
</dbReference>
<sequence>MAFQTNVFRGGEWVTETVDLQTFLKSQAVAKGPAKQPLLKPPRCGLLTRTVVDSPIVNSILPVRLRSPQNNDIAFVADHYVQICELRKDGRLKEIARKNDFGSRIRNACVVGSPVIPDLKNENGSSESPPMPAVKLETSGSGLFDWPSQKSPMSAIRLPPQLLMVVLESGDNVFMFVRPGPGGEPEFVASHFANPRHTAGYLGFHLAIDPSSRYMVLADATDRFVVYELESLGRLNQACASGQPLNPVKSFRFRSVRGVIHKVAFLHPRPGDDHHIILLLVIVRNHKSRMVIYDWELGDDLKTVFSEEKKGHRMPSENQMLLLLIPLTVQSAFIAISPQQTAVCTECLHGPPKFQPFEIETPGPTSNHQGRGLPVWTSWTRPFRLQSYNRSHDCIYLAREDGVVLFIEVDRDGALGQSTLMDKFPYNISGAFACVFDQCTDVLMIGSDSGPGGFWKIPPRQRIEKLGALQNWAPVVDFATTDEFSGWHQDLDDKVMVPWQQGGLRRPDRIFATCQGGTNGFITEYRYGLRANIGLDLEYGAGMKQAWLLSPHDSPSLHGYLLLLSMPDCSTVLHLSHDFSGASEPAADTIPYDLSSTTIAMACSSRLTIQITTGNLVLVAQDQSVQFSCQDLQGVSGTSVSDACILDDYIAISSHTGVQFQINVFKVDAANLTLAHVQTMDMDGEVTCLALGAGLTILAGIRKDSQIFLARSSLIQARRHLQMINLTEYVADKDAGSNPIPGPRPLAESIASIVSVQETILLGTRSGEVITIKDIAGSVSIASEKFGMTTASLSCSYGTGATDPTILVCCENGLVLVGVGQPGSCRNTAQLKTKHRVWPVDASKLDAMPPPVHYAAAVDMPSDDGITPILMISGSRLLLVELHREPGPVPRNIPVDGVPNRIIYSHYTQCLVVAVTQDDKPTLLFINPDTGEDVGSPTDRNEAAVDYISGLGKAGDRVMGLTEWSYRRDGKFWNFIIVTTRGGRLIVVSTQKGASREAAPPSIRYWMRFKEELKEPIYSVVGYDEGLICCVGETIQWKVLDVKERMLKASKIFRLNSPATSLRISNGKLLALTSRESLVVVDYKEGDELLARLCHEDSWRRKGTDFIEVAGPQPEEPRGSIILVADRDCGVGALWVPWQTPEKEFEVVLEAELAVSVRRFRRARTRAVWEQRQRSPKYGRLAATVDDAEILGVALDGSLHHFTLLSLEAWRLLRFIQNIALASEGLCPCRQLRDHRPIENAEPRPDGGLEMHVDGDILQRCLTKRALERLIARPEHVSRFMGLVGELDDGRQAVGLAANGDPGRHFQLAYEILEYYLRPVF</sequence>
<dbReference type="InterPro" id="IPR036322">
    <property type="entry name" value="WD40_repeat_dom_sf"/>
</dbReference>
<dbReference type="Pfam" id="PF10433">
    <property type="entry name" value="Beta-prop_RSE1_1st"/>
    <property type="match status" value="1"/>
</dbReference>
<feature type="domain" description="RSE1/DDB1/CPSF1 second beta-propeller" evidence="2">
    <location>
        <begin position="562"/>
        <end position="818"/>
    </location>
</feature>
<gene>
    <name evidence="3" type="ORF">MMYC01_200973</name>
</gene>
<organism evidence="3 4">
    <name type="scientific">Madurella mycetomatis</name>
    <dbReference type="NCBI Taxonomy" id="100816"/>
    <lineage>
        <taxon>Eukaryota</taxon>
        <taxon>Fungi</taxon>
        <taxon>Dikarya</taxon>
        <taxon>Ascomycota</taxon>
        <taxon>Pezizomycotina</taxon>
        <taxon>Sordariomycetes</taxon>
        <taxon>Sordariomycetidae</taxon>
        <taxon>Sordariales</taxon>
        <taxon>Sordariales incertae sedis</taxon>
        <taxon>Madurella</taxon>
    </lineage>
</organism>
<dbReference type="InterPro" id="IPR011047">
    <property type="entry name" value="Quinoprotein_ADH-like_sf"/>
</dbReference>
<accession>A0A175WED7</accession>
<dbReference type="Proteomes" id="UP000078237">
    <property type="component" value="Unassembled WGS sequence"/>
</dbReference>
<dbReference type="EMBL" id="LCTW02000020">
    <property type="protein sequence ID" value="KXX82127.1"/>
    <property type="molecule type" value="Genomic_DNA"/>
</dbReference>
<proteinExistence type="predicted"/>
<dbReference type="AlphaFoldDB" id="A0A175WED7"/>